<dbReference type="AlphaFoldDB" id="A0A8J8G658"/>
<sequence>MDAFLHIKSIIGIILGLSLTHLIKSSVYFIQHPGRKKIYLLHFMWVVYVFTLIIHFWWWEFNLKLITEWFFVDYLFIILYIILFYMLCAILYPDDLNDYDGYKDYFFSRKKWFFTILALCFAADIVDTYLKGEKYFSQLGNEYLIRNVSHIVFCVVAVFIKNKIFHYAMASAFIIYEIIYIVRFYNLEV</sequence>
<gene>
    <name evidence="2" type="ORF">HNQ03_001028</name>
</gene>
<feature type="transmembrane region" description="Helical" evidence="1">
    <location>
        <begin position="39"/>
        <end position="59"/>
    </location>
</feature>
<dbReference type="Proteomes" id="UP000610746">
    <property type="component" value="Unassembled WGS sequence"/>
</dbReference>
<evidence type="ECO:0000313" key="2">
    <source>
        <dbReference type="EMBL" id="NRS91961.1"/>
    </source>
</evidence>
<proteinExistence type="predicted"/>
<keyword evidence="1" id="KW-0472">Membrane</keyword>
<dbReference type="EMBL" id="JABSNO010000005">
    <property type="protein sequence ID" value="NRS91961.1"/>
    <property type="molecule type" value="Genomic_DNA"/>
</dbReference>
<name>A0A8J8G658_9FLAO</name>
<reference evidence="2" key="1">
    <citation type="submission" date="2020-05" db="EMBL/GenBank/DDBJ databases">
        <title>Genomic Encyclopedia of Type Strains, Phase IV (KMG-V): Genome sequencing to study the core and pangenomes of soil and plant-associated prokaryotes.</title>
        <authorList>
            <person name="Whitman W."/>
        </authorList>
    </citation>
    <scope>NUCLEOTIDE SEQUENCE</scope>
    <source>
        <strain evidence="2">16F</strain>
    </source>
</reference>
<keyword evidence="3" id="KW-1185">Reference proteome</keyword>
<feature type="transmembrane region" description="Helical" evidence="1">
    <location>
        <begin position="112"/>
        <end position="131"/>
    </location>
</feature>
<dbReference type="RefSeq" id="WP_194305156.1">
    <property type="nucleotide sequence ID" value="NZ_JABSNO010000005.1"/>
</dbReference>
<evidence type="ECO:0000313" key="3">
    <source>
        <dbReference type="Proteomes" id="UP000610746"/>
    </source>
</evidence>
<feature type="transmembrane region" description="Helical" evidence="1">
    <location>
        <begin position="6"/>
        <end position="27"/>
    </location>
</feature>
<feature type="transmembrane region" description="Helical" evidence="1">
    <location>
        <begin position="71"/>
        <end position="92"/>
    </location>
</feature>
<evidence type="ECO:0000256" key="1">
    <source>
        <dbReference type="SAM" id="Phobius"/>
    </source>
</evidence>
<feature type="transmembrane region" description="Helical" evidence="1">
    <location>
        <begin position="167"/>
        <end position="185"/>
    </location>
</feature>
<feature type="transmembrane region" description="Helical" evidence="1">
    <location>
        <begin position="143"/>
        <end position="160"/>
    </location>
</feature>
<organism evidence="2 3">
    <name type="scientific">Frigoriflavimonas asaccharolytica</name>
    <dbReference type="NCBI Taxonomy" id="2735899"/>
    <lineage>
        <taxon>Bacteria</taxon>
        <taxon>Pseudomonadati</taxon>
        <taxon>Bacteroidota</taxon>
        <taxon>Flavobacteriia</taxon>
        <taxon>Flavobacteriales</taxon>
        <taxon>Weeksellaceae</taxon>
        <taxon>Frigoriflavimonas</taxon>
    </lineage>
</organism>
<accession>A0A8J8G658</accession>
<keyword evidence="1" id="KW-1133">Transmembrane helix</keyword>
<keyword evidence="1" id="KW-0812">Transmembrane</keyword>
<protein>
    <submittedName>
        <fullName evidence="2">Uncharacterized protein</fullName>
    </submittedName>
</protein>
<comment type="caution">
    <text evidence="2">The sequence shown here is derived from an EMBL/GenBank/DDBJ whole genome shotgun (WGS) entry which is preliminary data.</text>
</comment>